<dbReference type="InterPro" id="IPR005021">
    <property type="entry name" value="Terminase_largesu-like"/>
</dbReference>
<dbReference type="Gene3D" id="3.40.50.300">
    <property type="entry name" value="P-loop containing nucleotide triphosphate hydrolases"/>
    <property type="match status" value="1"/>
</dbReference>
<dbReference type="PANTHER" id="PTHR41287">
    <property type="match status" value="1"/>
</dbReference>
<dbReference type="Gene3D" id="3.30.420.240">
    <property type="match status" value="1"/>
</dbReference>
<dbReference type="Pfam" id="PF03354">
    <property type="entry name" value="TerL_ATPase"/>
    <property type="match status" value="1"/>
</dbReference>
<dbReference type="Proteomes" id="UP000093451">
    <property type="component" value="Unassembled WGS sequence"/>
</dbReference>
<feature type="domain" description="Terminase large subunit-like endonuclease" evidence="2">
    <location>
        <begin position="245"/>
        <end position="517"/>
    </location>
</feature>
<dbReference type="RefSeq" id="WP_065687258.1">
    <property type="nucleotide sequence ID" value="NZ_LXKT01000001.1"/>
</dbReference>
<evidence type="ECO:0000259" key="1">
    <source>
        <dbReference type="Pfam" id="PF03354"/>
    </source>
</evidence>
<organism evidence="3 4">
    <name type="scientific">Agrobacterium tumefaciens</name>
    <dbReference type="NCBI Taxonomy" id="358"/>
    <lineage>
        <taxon>Bacteria</taxon>
        <taxon>Pseudomonadati</taxon>
        <taxon>Pseudomonadota</taxon>
        <taxon>Alphaproteobacteria</taxon>
        <taxon>Hyphomicrobiales</taxon>
        <taxon>Rhizobiaceae</taxon>
        <taxon>Rhizobium/Agrobacterium group</taxon>
        <taxon>Agrobacterium</taxon>
        <taxon>Agrobacterium tumefaciens complex</taxon>
    </lineage>
</organism>
<proteinExistence type="predicted"/>
<gene>
    <name evidence="3" type="ORF">A6U91_02575</name>
</gene>
<dbReference type="InterPro" id="IPR046462">
    <property type="entry name" value="TerL_nuclease"/>
</dbReference>
<dbReference type="EMBL" id="LXKT01000001">
    <property type="protein sequence ID" value="OCJ42739.1"/>
    <property type="molecule type" value="Genomic_DNA"/>
</dbReference>
<dbReference type="AlphaFoldDB" id="A0AB36ETL2"/>
<dbReference type="PANTHER" id="PTHR41287:SF1">
    <property type="entry name" value="PROTEIN YMFN"/>
    <property type="match status" value="1"/>
</dbReference>
<evidence type="ECO:0000313" key="4">
    <source>
        <dbReference type="Proteomes" id="UP000093451"/>
    </source>
</evidence>
<sequence>MSALVVSPEWLFDGSVIEDTNGDGERAVQWLRRNKHPKNPAPGHPFQLAEWQERIIRAIFGPRNPDGTRIIKKVVIQLGRGSRKTALAAAIVLLCLFGPEAMPGALIQSAAFARKQARELFEEVSLIVSQDARYKKVARLRDYKSQIQNAKIRTRYEAVSSEGLGQHGSTPSVVVADELHAWTTEKHRELWRVLSSALDKTDNGLMVVLTTAGRGQETLAYKEVAAAKKIQLGELEDPHVLPVIFEASADADWKDEANWHKLLPGLKDGYPSLRALRERKIKAGYSVIEREILQQLYLGVWMNQSASPFVEMTVYDRCGAVPVDFTSLKGKPCFLGVDLSQVSDLTAVVAAWPTDDKGYIVRPFFFCPADVLAKKSRVEGVNYTAWEKDGFITVTPGNAVDYGFVEAEIRRLCKEYDVRQIAFDPWRAKQTQQNLQNDGLPIVDFRQGFISMSPACDEVERAILEGKFHHSGNPILRWNFDNVAVVRDSAGNRKFDKGKSRDKIDGAVAALMAVRFAAIYQDNRSAYNAPDSGGIFTF</sequence>
<comment type="caution">
    <text evidence="3">The sequence shown here is derived from an EMBL/GenBank/DDBJ whole genome shotgun (WGS) entry which is preliminary data.</text>
</comment>
<dbReference type="GO" id="GO:0004519">
    <property type="term" value="F:endonuclease activity"/>
    <property type="evidence" value="ECO:0007669"/>
    <property type="project" value="InterPro"/>
</dbReference>
<evidence type="ECO:0000313" key="3">
    <source>
        <dbReference type="EMBL" id="OCJ42739.1"/>
    </source>
</evidence>
<evidence type="ECO:0000259" key="2">
    <source>
        <dbReference type="Pfam" id="PF20441"/>
    </source>
</evidence>
<accession>A0AB36ETL2</accession>
<name>A0AB36ETL2_AGRTU</name>
<dbReference type="InterPro" id="IPR046461">
    <property type="entry name" value="TerL_ATPase"/>
</dbReference>
<dbReference type="InterPro" id="IPR027417">
    <property type="entry name" value="P-loop_NTPase"/>
</dbReference>
<feature type="domain" description="Terminase large subunit-like ATPase" evidence="1">
    <location>
        <begin position="50"/>
        <end position="228"/>
    </location>
</feature>
<dbReference type="Pfam" id="PF20441">
    <property type="entry name" value="TerL_nuclease"/>
    <property type="match status" value="1"/>
</dbReference>
<protein>
    <submittedName>
        <fullName evidence="3">Terminase</fullName>
    </submittedName>
</protein>
<reference evidence="3 4" key="1">
    <citation type="journal article" date="2016" name="PeerJ">
        <title>Gall-ID: tools for genotyping gall-causing phytopathogenic bacteria.</title>
        <authorList>
            <person name="Davis E.W.II."/>
            <person name="Weisberg A.J."/>
            <person name="Tabima J.F."/>
            <person name="Grunwald N.J."/>
            <person name="Chang J.H."/>
        </authorList>
    </citation>
    <scope>NUCLEOTIDE SEQUENCE [LARGE SCALE GENOMIC DNA]</scope>
    <source>
        <strain evidence="3 4">N2/73</strain>
    </source>
</reference>